<dbReference type="Proteomes" id="UP000094849">
    <property type="component" value="Unassembled WGS sequence"/>
</dbReference>
<accession>A0A1E2USM6</accession>
<evidence type="ECO:0000313" key="1">
    <source>
        <dbReference type="EMBL" id="ODB97730.1"/>
    </source>
</evidence>
<dbReference type="STRING" id="1818881.A3196_13750"/>
<comment type="caution">
    <text evidence="1">The sequence shown here is derived from an EMBL/GenBank/DDBJ whole genome shotgun (WGS) entry which is preliminary data.</text>
</comment>
<gene>
    <name evidence="1" type="ORF">A3196_13750</name>
</gene>
<name>A0A1E2USM6_9GAMM</name>
<sequence>MEKEETDDRQPQNRANVKVVVMAGIGQSLTSQSRLLVCYGEIGSIPLHDLVTHPEPDQVLIESWIGEPYPISLRSPQSRYGSDFIAA</sequence>
<keyword evidence="2" id="KW-1185">Reference proteome</keyword>
<proteinExistence type="predicted"/>
<evidence type="ECO:0000313" key="2">
    <source>
        <dbReference type="Proteomes" id="UP000094849"/>
    </source>
</evidence>
<protein>
    <submittedName>
        <fullName evidence="1">Uncharacterized protein</fullName>
    </submittedName>
</protein>
<reference evidence="1 2" key="1">
    <citation type="submission" date="2016-03" db="EMBL/GenBank/DDBJ databases">
        <title>Chemosynthetic sulphur-oxidizing symbionts of marine invertebrate animals are capable of nitrogen fixation.</title>
        <authorList>
            <person name="Petersen J.M."/>
            <person name="Kemper A."/>
            <person name="Gruber-Vodicka H."/>
            <person name="Cardini U."/>
            <person name="Geest Mvander."/>
            <person name="Kleiner M."/>
            <person name="Bulgheresi S."/>
            <person name="Fussmann M."/>
            <person name="Herbold C."/>
            <person name="Seah B.K.B."/>
            <person name="Antony C.Paul."/>
            <person name="Liu D."/>
            <person name="Belitz A."/>
            <person name="Weber M."/>
        </authorList>
    </citation>
    <scope>NUCLEOTIDE SEQUENCE [LARGE SCALE GENOMIC DNA]</scope>
    <source>
        <strain evidence="1">G_D</strain>
    </source>
</reference>
<organism evidence="1 2">
    <name type="scientific">Candidatus Thiodiazotropha endoloripes</name>
    <dbReference type="NCBI Taxonomy" id="1818881"/>
    <lineage>
        <taxon>Bacteria</taxon>
        <taxon>Pseudomonadati</taxon>
        <taxon>Pseudomonadota</taxon>
        <taxon>Gammaproteobacteria</taxon>
        <taxon>Chromatiales</taxon>
        <taxon>Sedimenticolaceae</taxon>
        <taxon>Candidatus Thiodiazotropha</taxon>
    </lineage>
</organism>
<dbReference type="AlphaFoldDB" id="A0A1E2USM6"/>
<dbReference type="EMBL" id="LVJZ01000003">
    <property type="protein sequence ID" value="ODB97730.1"/>
    <property type="molecule type" value="Genomic_DNA"/>
</dbReference>